<keyword evidence="10" id="KW-1185">Reference proteome</keyword>
<feature type="transmembrane region" description="Helical" evidence="7">
    <location>
        <begin position="143"/>
        <end position="161"/>
    </location>
</feature>
<evidence type="ECO:0000256" key="2">
    <source>
        <dbReference type="ARBA" id="ARBA00007362"/>
    </source>
</evidence>
<feature type="transmembrane region" description="Helical" evidence="7">
    <location>
        <begin position="203"/>
        <end position="225"/>
    </location>
</feature>
<organism evidence="9 10">
    <name type="scientific">Anaerotalea alkaliphila</name>
    <dbReference type="NCBI Taxonomy" id="2662126"/>
    <lineage>
        <taxon>Bacteria</taxon>
        <taxon>Bacillati</taxon>
        <taxon>Bacillota</taxon>
        <taxon>Clostridia</taxon>
        <taxon>Eubacteriales</taxon>
        <taxon>Anaerotalea</taxon>
    </lineage>
</organism>
<keyword evidence="6 7" id="KW-0472">Membrane</keyword>
<feature type="transmembrane region" description="Helical" evidence="7">
    <location>
        <begin position="261"/>
        <end position="278"/>
    </location>
</feature>
<dbReference type="InterPro" id="IPR051258">
    <property type="entry name" value="Diverse_Substrate_Transporter"/>
</dbReference>
<feature type="domain" description="EamA" evidence="8">
    <location>
        <begin position="147"/>
        <end position="277"/>
    </location>
</feature>
<dbReference type="Proteomes" id="UP000461585">
    <property type="component" value="Unassembled WGS sequence"/>
</dbReference>
<evidence type="ECO:0000313" key="10">
    <source>
        <dbReference type="Proteomes" id="UP000461585"/>
    </source>
</evidence>
<protein>
    <submittedName>
        <fullName evidence="9">DMT family transporter</fullName>
    </submittedName>
</protein>
<comment type="similarity">
    <text evidence="2">Belongs to the EamA transporter family.</text>
</comment>
<dbReference type="PANTHER" id="PTHR42920">
    <property type="entry name" value="OS03G0707200 PROTEIN-RELATED"/>
    <property type="match status" value="1"/>
</dbReference>
<dbReference type="Pfam" id="PF00892">
    <property type="entry name" value="EamA"/>
    <property type="match status" value="2"/>
</dbReference>
<sequence length="280" mass="29201">MYAIAAAAFYALSAPVSKILLAGMAETILAGLLYLGAGIGMLILSGIQKKAKFISSEVPLGRAELKYVVAMVLLDILAPILLLVGLRTTAAANVSLLNNFEIVATTLIASLAFKEHVSKKLGLGIALVTLATLLLSIHDEGSLSFSMGSISILLACVCWGLENNCTRMISSKDTKQIVIIKGLGSGLGALGIGLSLGETLPEPGILGIALSLGFAAYGLSVYFYVKAQRHLGASKTSAYYAFAPFLGVALSIAVLHEIPGPSFWIALVIMLIGSRFTNQG</sequence>
<feature type="transmembrane region" description="Helical" evidence="7">
    <location>
        <begin position="237"/>
        <end position="255"/>
    </location>
</feature>
<keyword evidence="5 7" id="KW-1133">Transmembrane helix</keyword>
<name>A0A7X5HTJ4_9FIRM</name>
<evidence type="ECO:0000256" key="6">
    <source>
        <dbReference type="ARBA" id="ARBA00023136"/>
    </source>
</evidence>
<dbReference type="EMBL" id="JAAEEH010000002">
    <property type="protein sequence ID" value="NDL66405.1"/>
    <property type="molecule type" value="Genomic_DNA"/>
</dbReference>
<gene>
    <name evidence="9" type="ORF">GXN74_01410</name>
</gene>
<evidence type="ECO:0000256" key="3">
    <source>
        <dbReference type="ARBA" id="ARBA00022475"/>
    </source>
</evidence>
<comment type="caution">
    <text evidence="9">The sequence shown here is derived from an EMBL/GenBank/DDBJ whole genome shotgun (WGS) entry which is preliminary data.</text>
</comment>
<accession>A0A7X5HTJ4</accession>
<evidence type="ECO:0000256" key="4">
    <source>
        <dbReference type="ARBA" id="ARBA00022692"/>
    </source>
</evidence>
<evidence type="ECO:0000259" key="8">
    <source>
        <dbReference type="Pfam" id="PF00892"/>
    </source>
</evidence>
<comment type="subcellular location">
    <subcellularLocation>
        <location evidence="1">Cell membrane</location>
        <topology evidence="1">Multi-pass membrane protein</topology>
    </subcellularLocation>
</comment>
<dbReference type="InterPro" id="IPR037185">
    <property type="entry name" value="EmrE-like"/>
</dbReference>
<keyword evidence="4 7" id="KW-0812">Transmembrane</keyword>
<feature type="transmembrane region" description="Helical" evidence="7">
    <location>
        <begin position="120"/>
        <end position="137"/>
    </location>
</feature>
<feature type="transmembrane region" description="Helical" evidence="7">
    <location>
        <begin position="67"/>
        <end position="86"/>
    </location>
</feature>
<evidence type="ECO:0000256" key="7">
    <source>
        <dbReference type="SAM" id="Phobius"/>
    </source>
</evidence>
<dbReference type="PANTHER" id="PTHR42920:SF11">
    <property type="entry name" value="INNER MEMBRANE PROTEIN YTFF"/>
    <property type="match status" value="1"/>
</dbReference>
<evidence type="ECO:0000313" key="9">
    <source>
        <dbReference type="EMBL" id="NDL66405.1"/>
    </source>
</evidence>
<dbReference type="GO" id="GO:0005886">
    <property type="term" value="C:plasma membrane"/>
    <property type="evidence" value="ECO:0007669"/>
    <property type="project" value="UniProtKB-SubCell"/>
</dbReference>
<feature type="transmembrane region" description="Helical" evidence="7">
    <location>
        <begin position="177"/>
        <end position="197"/>
    </location>
</feature>
<dbReference type="AlphaFoldDB" id="A0A7X5HTJ4"/>
<dbReference type="SUPFAM" id="SSF103481">
    <property type="entry name" value="Multidrug resistance efflux transporter EmrE"/>
    <property type="match status" value="2"/>
</dbReference>
<feature type="transmembrane region" description="Helical" evidence="7">
    <location>
        <begin position="28"/>
        <end position="47"/>
    </location>
</feature>
<dbReference type="InterPro" id="IPR000620">
    <property type="entry name" value="EamA_dom"/>
</dbReference>
<feature type="domain" description="EamA" evidence="8">
    <location>
        <begin position="2"/>
        <end position="136"/>
    </location>
</feature>
<evidence type="ECO:0000256" key="1">
    <source>
        <dbReference type="ARBA" id="ARBA00004651"/>
    </source>
</evidence>
<proteinExistence type="inferred from homology"/>
<evidence type="ECO:0000256" key="5">
    <source>
        <dbReference type="ARBA" id="ARBA00022989"/>
    </source>
</evidence>
<reference evidence="9 10" key="1">
    <citation type="submission" date="2020-01" db="EMBL/GenBank/DDBJ databases">
        <title>Anaeroalcalibacter tamaniensis gen. nov., sp. nov., moderately halophilic strictly anaerobic fermenter bacterium from mud volcano of Taman peninsula.</title>
        <authorList>
            <person name="Frolova A."/>
            <person name="Merkel A.Y."/>
            <person name="Slobodkin A.I."/>
        </authorList>
    </citation>
    <scope>NUCLEOTIDE SEQUENCE [LARGE SCALE GENOMIC DNA]</scope>
    <source>
        <strain evidence="9 10">F-3ap</strain>
    </source>
</reference>
<keyword evidence="3" id="KW-1003">Cell membrane</keyword>